<dbReference type="GO" id="GO:0016887">
    <property type="term" value="F:ATP hydrolysis activity"/>
    <property type="evidence" value="ECO:0007669"/>
    <property type="project" value="InterPro"/>
</dbReference>
<dbReference type="NCBIfam" id="TIGR01494">
    <property type="entry name" value="ATPase_P-type"/>
    <property type="match status" value="1"/>
</dbReference>
<dbReference type="PRINTS" id="PR00120">
    <property type="entry name" value="HATPASE"/>
</dbReference>
<dbReference type="Gene3D" id="1.20.1110.10">
    <property type="entry name" value="Calcium-transporting ATPase, transmembrane domain"/>
    <property type="match status" value="1"/>
</dbReference>
<evidence type="ECO:0000256" key="3">
    <source>
        <dbReference type="ARBA" id="ARBA00022989"/>
    </source>
</evidence>
<dbReference type="InterPro" id="IPR023214">
    <property type="entry name" value="HAD_sf"/>
</dbReference>
<evidence type="ECO:0000256" key="2">
    <source>
        <dbReference type="ARBA" id="ARBA00022692"/>
    </source>
</evidence>
<comment type="caution">
    <text evidence="6">The sequence shown here is derived from an EMBL/GenBank/DDBJ whole genome shotgun (WGS) entry which is preliminary data.</text>
</comment>
<dbReference type="EMBL" id="AUZZ01001243">
    <property type="protein sequence ID" value="EQD65099.1"/>
    <property type="molecule type" value="Genomic_DNA"/>
</dbReference>
<dbReference type="PANTHER" id="PTHR42861">
    <property type="entry name" value="CALCIUM-TRANSPORTING ATPASE"/>
    <property type="match status" value="1"/>
</dbReference>
<dbReference type="InterPro" id="IPR023298">
    <property type="entry name" value="ATPase_P-typ_TM_dom_sf"/>
</dbReference>
<dbReference type="AlphaFoldDB" id="T1CFW4"/>
<keyword evidence="4 5" id="KW-0472">Membrane</keyword>
<feature type="non-terminal residue" evidence="6">
    <location>
        <position position="173"/>
    </location>
</feature>
<dbReference type="PRINTS" id="PR00119">
    <property type="entry name" value="CATATPASE"/>
</dbReference>
<accession>T1CFW4</accession>
<dbReference type="InterPro" id="IPR001757">
    <property type="entry name" value="P_typ_ATPase"/>
</dbReference>
<dbReference type="InterPro" id="IPR036412">
    <property type="entry name" value="HAD-like_sf"/>
</dbReference>
<dbReference type="GO" id="GO:0005524">
    <property type="term" value="F:ATP binding"/>
    <property type="evidence" value="ECO:0007669"/>
    <property type="project" value="InterPro"/>
</dbReference>
<feature type="transmembrane region" description="Helical" evidence="5">
    <location>
        <begin position="126"/>
        <end position="145"/>
    </location>
</feature>
<protein>
    <submittedName>
        <fullName evidence="6">ATPase, P-type, K/Mg/Cd/Cu/Zn/Na/Ca/Na/H-transporter</fullName>
        <ecNumber evidence="6">3.6.3.-</ecNumber>
    </submittedName>
</protein>
<reference evidence="6" key="2">
    <citation type="journal article" date="2014" name="ISME J.">
        <title>Microbial stratification in low pH oxic and suboxic macroscopic growths along an acid mine drainage.</title>
        <authorList>
            <person name="Mendez-Garcia C."/>
            <person name="Mesa V."/>
            <person name="Sprenger R.R."/>
            <person name="Richter M."/>
            <person name="Diez M.S."/>
            <person name="Solano J."/>
            <person name="Bargiela R."/>
            <person name="Golyshina O.V."/>
            <person name="Manteca A."/>
            <person name="Ramos J.L."/>
            <person name="Gallego J.R."/>
            <person name="Llorente I."/>
            <person name="Martins Dos Santos V.A."/>
            <person name="Jensen O.N."/>
            <person name="Pelaez A.I."/>
            <person name="Sanchez J."/>
            <person name="Ferrer M."/>
        </authorList>
    </citation>
    <scope>NUCLEOTIDE SEQUENCE</scope>
</reference>
<sequence>MTGDGVNDAPALKQAEVGIAVESATDVAKSSAALVLTKSGIEVFVDAVKESRRIFQRMITYSNVKILKTFQIIGFIAIMYLVFRFITIVPFMLIILIFTNDIINITISTDNAEYSKSPDIWNVRKMMYSSAIIGIFLVLETLMLVPIFRGGLFNLGIPAFQTATFVMFNITNE</sequence>
<gene>
    <name evidence="6" type="ORF">B2A_01733</name>
</gene>
<evidence type="ECO:0000313" key="6">
    <source>
        <dbReference type="EMBL" id="EQD65099.1"/>
    </source>
</evidence>
<comment type="subcellular location">
    <subcellularLocation>
        <location evidence="1">Membrane</location>
    </subcellularLocation>
</comment>
<feature type="transmembrane region" description="Helical" evidence="5">
    <location>
        <begin position="72"/>
        <end position="98"/>
    </location>
</feature>
<evidence type="ECO:0000256" key="5">
    <source>
        <dbReference type="SAM" id="Phobius"/>
    </source>
</evidence>
<evidence type="ECO:0000256" key="4">
    <source>
        <dbReference type="ARBA" id="ARBA00023136"/>
    </source>
</evidence>
<proteinExistence type="predicted"/>
<keyword evidence="6" id="KW-0378">Hydrolase</keyword>
<dbReference type="GO" id="GO:0016020">
    <property type="term" value="C:membrane"/>
    <property type="evidence" value="ECO:0007669"/>
    <property type="project" value="UniProtKB-SubCell"/>
</dbReference>
<dbReference type="SUPFAM" id="SSF81665">
    <property type="entry name" value="Calcium ATPase, transmembrane domain M"/>
    <property type="match status" value="1"/>
</dbReference>
<dbReference type="Gene3D" id="3.40.50.1000">
    <property type="entry name" value="HAD superfamily/HAD-like"/>
    <property type="match status" value="1"/>
</dbReference>
<keyword evidence="3 5" id="KW-1133">Transmembrane helix</keyword>
<dbReference type="EC" id="3.6.3.-" evidence="6"/>
<evidence type="ECO:0000256" key="1">
    <source>
        <dbReference type="ARBA" id="ARBA00004370"/>
    </source>
</evidence>
<keyword evidence="2 5" id="KW-0812">Transmembrane</keyword>
<reference evidence="6" key="1">
    <citation type="submission" date="2013-08" db="EMBL/GenBank/DDBJ databases">
        <authorList>
            <person name="Mendez C."/>
            <person name="Richter M."/>
            <person name="Ferrer M."/>
            <person name="Sanchez J."/>
        </authorList>
    </citation>
    <scope>NUCLEOTIDE SEQUENCE</scope>
</reference>
<name>T1CFW4_9ZZZZ</name>
<dbReference type="SUPFAM" id="SSF56784">
    <property type="entry name" value="HAD-like"/>
    <property type="match status" value="1"/>
</dbReference>
<organism evidence="6">
    <name type="scientific">mine drainage metagenome</name>
    <dbReference type="NCBI Taxonomy" id="410659"/>
    <lineage>
        <taxon>unclassified sequences</taxon>
        <taxon>metagenomes</taxon>
        <taxon>ecological metagenomes</taxon>
    </lineage>
</organism>